<comment type="subcellular location">
    <subcellularLocation>
        <location evidence="1">Membrane</location>
        <topology evidence="1">Multi-pass membrane protein</topology>
    </subcellularLocation>
</comment>
<dbReference type="Proteomes" id="UP001479436">
    <property type="component" value="Unassembled WGS sequence"/>
</dbReference>
<gene>
    <name evidence="8" type="ORF">K7432_007181</name>
</gene>
<feature type="transmembrane region" description="Helical" evidence="6">
    <location>
        <begin position="396"/>
        <end position="417"/>
    </location>
</feature>
<keyword evidence="5 6" id="KW-0472">Membrane</keyword>
<organism evidence="8 9">
    <name type="scientific">Basidiobolus ranarum</name>
    <dbReference type="NCBI Taxonomy" id="34480"/>
    <lineage>
        <taxon>Eukaryota</taxon>
        <taxon>Fungi</taxon>
        <taxon>Fungi incertae sedis</taxon>
        <taxon>Zoopagomycota</taxon>
        <taxon>Entomophthoromycotina</taxon>
        <taxon>Basidiobolomycetes</taxon>
        <taxon>Basidiobolales</taxon>
        <taxon>Basidiobolaceae</taxon>
        <taxon>Basidiobolus</taxon>
    </lineage>
</organism>
<evidence type="ECO:0000313" key="8">
    <source>
        <dbReference type="EMBL" id="KAK9712378.1"/>
    </source>
</evidence>
<sequence length="428" mass="47477">MTYTTSQEHEMGDVTFKEEQMNKVEYDYVVDEPERTGTSFGAYFNIVCIVAGTGVLQMAYAFTLAGWISVVITVLSALLATYTGSILIKCLYYKGPKHRLEGYAAIGEAAFGRFGKIFTQIFQYSILLGVSCLYIILTKFSLKDLTDQLGWAIDSKIWATTAACVVWIPFVTLRTLKEVSWLAIFGVIATVYVVIVIGISGMMNIDNHRDSEHRTIIPSGLPMGLAAISFCFGGTPVYPHIEQTMRKPKDWNKVLMWASVTCCLIYLCAGIFGYYVYGQASQAPIFLSLPKGALNTTSTVAITLHVLLAAPIMLTSFSMEIESYFKINTTYRSRAQSFTYRLALRTVILIVLTVVAMFVEHFGAFMSLIGAISNTMVIFILPVVMYLKLFGLRQNFFHLTMCFVCIVVGIISCVLGTKDAIIALKAVL</sequence>
<dbReference type="InterPro" id="IPR013057">
    <property type="entry name" value="AA_transpt_TM"/>
</dbReference>
<feature type="transmembrane region" description="Helical" evidence="6">
    <location>
        <begin position="297"/>
        <end position="317"/>
    </location>
</feature>
<evidence type="ECO:0000313" key="9">
    <source>
        <dbReference type="Proteomes" id="UP001479436"/>
    </source>
</evidence>
<feature type="transmembrane region" description="Helical" evidence="6">
    <location>
        <begin position="42"/>
        <end position="62"/>
    </location>
</feature>
<comment type="similarity">
    <text evidence="2">Belongs to the amino acid/polyamine transporter 2 family.</text>
</comment>
<proteinExistence type="inferred from homology"/>
<accession>A0ABR2W0H0</accession>
<feature type="transmembrane region" description="Helical" evidence="6">
    <location>
        <begin position="254"/>
        <end position="277"/>
    </location>
</feature>
<dbReference type="EMBL" id="JASJQH010007220">
    <property type="protein sequence ID" value="KAK9712378.1"/>
    <property type="molecule type" value="Genomic_DNA"/>
</dbReference>
<feature type="transmembrane region" description="Helical" evidence="6">
    <location>
        <begin position="68"/>
        <end position="92"/>
    </location>
</feature>
<feature type="transmembrane region" description="Helical" evidence="6">
    <location>
        <begin position="121"/>
        <end position="137"/>
    </location>
</feature>
<feature type="transmembrane region" description="Helical" evidence="6">
    <location>
        <begin position="365"/>
        <end position="384"/>
    </location>
</feature>
<protein>
    <recommendedName>
        <fullName evidence="7">Amino acid transporter transmembrane domain-containing protein</fullName>
    </recommendedName>
</protein>
<dbReference type="Pfam" id="PF01490">
    <property type="entry name" value="Aa_trans"/>
    <property type="match status" value="1"/>
</dbReference>
<evidence type="ECO:0000259" key="7">
    <source>
        <dbReference type="Pfam" id="PF01490"/>
    </source>
</evidence>
<reference evidence="8 9" key="1">
    <citation type="submission" date="2023-04" db="EMBL/GenBank/DDBJ databases">
        <title>Genome of Basidiobolus ranarum AG-B5.</title>
        <authorList>
            <person name="Stajich J.E."/>
            <person name="Carter-House D."/>
            <person name="Gryganskyi A."/>
        </authorList>
    </citation>
    <scope>NUCLEOTIDE SEQUENCE [LARGE SCALE GENOMIC DNA]</scope>
    <source>
        <strain evidence="8 9">AG-B5</strain>
    </source>
</reference>
<feature type="transmembrane region" description="Helical" evidence="6">
    <location>
        <begin position="338"/>
        <end position="359"/>
    </location>
</feature>
<name>A0ABR2W0H0_9FUNG</name>
<evidence type="ECO:0000256" key="4">
    <source>
        <dbReference type="ARBA" id="ARBA00022989"/>
    </source>
</evidence>
<feature type="transmembrane region" description="Helical" evidence="6">
    <location>
        <begin position="180"/>
        <end position="203"/>
    </location>
</feature>
<comment type="caution">
    <text evidence="8">The sequence shown here is derived from an EMBL/GenBank/DDBJ whole genome shotgun (WGS) entry which is preliminary data.</text>
</comment>
<evidence type="ECO:0000256" key="6">
    <source>
        <dbReference type="SAM" id="Phobius"/>
    </source>
</evidence>
<evidence type="ECO:0000256" key="2">
    <source>
        <dbReference type="ARBA" id="ARBA00008066"/>
    </source>
</evidence>
<evidence type="ECO:0000256" key="5">
    <source>
        <dbReference type="ARBA" id="ARBA00023136"/>
    </source>
</evidence>
<evidence type="ECO:0000256" key="1">
    <source>
        <dbReference type="ARBA" id="ARBA00004141"/>
    </source>
</evidence>
<feature type="transmembrane region" description="Helical" evidence="6">
    <location>
        <begin position="215"/>
        <end position="233"/>
    </location>
</feature>
<dbReference type="Gene3D" id="1.20.1740.10">
    <property type="entry name" value="Amino acid/polyamine transporter I"/>
    <property type="match status" value="1"/>
</dbReference>
<feature type="transmembrane region" description="Helical" evidence="6">
    <location>
        <begin position="157"/>
        <end position="173"/>
    </location>
</feature>
<keyword evidence="4 6" id="KW-1133">Transmembrane helix</keyword>
<evidence type="ECO:0000256" key="3">
    <source>
        <dbReference type="ARBA" id="ARBA00022692"/>
    </source>
</evidence>
<keyword evidence="3 6" id="KW-0812">Transmembrane</keyword>
<dbReference type="PANTHER" id="PTHR22950">
    <property type="entry name" value="AMINO ACID TRANSPORTER"/>
    <property type="match status" value="1"/>
</dbReference>
<keyword evidence="9" id="KW-1185">Reference proteome</keyword>
<feature type="domain" description="Amino acid transporter transmembrane" evidence="7">
    <location>
        <begin position="36"/>
        <end position="421"/>
    </location>
</feature>